<name>A0A9X4FCL0_9VIBR</name>
<feature type="domain" description="LysM" evidence="1">
    <location>
        <begin position="4"/>
        <end position="50"/>
    </location>
</feature>
<reference evidence="2" key="1">
    <citation type="submission" date="2022-02" db="EMBL/GenBank/DDBJ databases">
        <title>Emergence and expansion in Europe of a Vibrio aestuarianus clonal complex pathogenic for oysters.</title>
        <authorList>
            <person name="Mesnil A."/>
            <person name="Travers M.-A."/>
        </authorList>
    </citation>
    <scope>NUCLEOTIDE SEQUENCE</scope>
    <source>
        <strain evidence="2">19_064_15T1</strain>
    </source>
</reference>
<evidence type="ECO:0000313" key="3">
    <source>
        <dbReference type="Proteomes" id="UP001140978"/>
    </source>
</evidence>
<dbReference type="PROSITE" id="PS51782">
    <property type="entry name" value="LYSM"/>
    <property type="match status" value="1"/>
</dbReference>
<comment type="caution">
    <text evidence="2">The sequence shown here is derived from an EMBL/GenBank/DDBJ whole genome shotgun (WGS) entry which is preliminary data.</text>
</comment>
<dbReference type="SUPFAM" id="SSF54106">
    <property type="entry name" value="LysM domain"/>
    <property type="match status" value="1"/>
</dbReference>
<dbReference type="Pfam" id="PF01476">
    <property type="entry name" value="LysM"/>
    <property type="match status" value="1"/>
</dbReference>
<dbReference type="Gene3D" id="3.10.350.10">
    <property type="entry name" value="LysM domain"/>
    <property type="match status" value="1"/>
</dbReference>
<evidence type="ECO:0000313" key="2">
    <source>
        <dbReference type="EMBL" id="MDE1347755.1"/>
    </source>
</evidence>
<gene>
    <name evidence="2" type="ORF">L9X51_15090</name>
</gene>
<dbReference type="Proteomes" id="UP001140978">
    <property type="component" value="Unassembled WGS sequence"/>
</dbReference>
<proteinExistence type="predicted"/>
<dbReference type="SMART" id="SM00257">
    <property type="entry name" value="LysM"/>
    <property type="match status" value="1"/>
</dbReference>
<protein>
    <submittedName>
        <fullName evidence="2">LysM peptidoglycan-binding domain-containing protein</fullName>
    </submittedName>
</protein>
<organism evidence="2 3">
    <name type="scientific">Vibrio aestuarianus</name>
    <dbReference type="NCBI Taxonomy" id="28171"/>
    <lineage>
        <taxon>Bacteria</taxon>
        <taxon>Pseudomonadati</taxon>
        <taxon>Pseudomonadota</taxon>
        <taxon>Gammaproteobacteria</taxon>
        <taxon>Vibrionales</taxon>
        <taxon>Vibrionaceae</taxon>
        <taxon>Vibrio</taxon>
    </lineage>
</organism>
<dbReference type="RefSeq" id="WP_176313837.1">
    <property type="nucleotide sequence ID" value="NZ_JAKNAX010000051.1"/>
</dbReference>
<accession>A0A9X4FCL0</accession>
<dbReference type="AlphaFoldDB" id="A0A9X4FCL0"/>
<dbReference type="CDD" id="cd00118">
    <property type="entry name" value="LysM"/>
    <property type="match status" value="1"/>
</dbReference>
<dbReference type="InterPro" id="IPR018392">
    <property type="entry name" value="LysM"/>
</dbReference>
<evidence type="ECO:0000259" key="1">
    <source>
        <dbReference type="PROSITE" id="PS51782"/>
    </source>
</evidence>
<dbReference type="InterPro" id="IPR036779">
    <property type="entry name" value="LysM_dom_sf"/>
</dbReference>
<sequence length="1237" mass="136126">MSNNAYTILKNDCLSLLAQRFNIPLDELIKLNCEQIKDPNLIYEGNVLKLPPDLTQPIEFDGSRIELVEPPTALNGGNDTCQPPKQYDDILYVPAHPKTGKKAWYALTKQAKEKVEEEKAYMAQAIVENDSQATMKNLNKLGLISKFAAKVHEQFMTSDDAEKYQALLLAKLVIKNEAFRVDGTNPNDYLITVARLIGVSLEETREKLSNREQAKNTHLYYGKFSSLYRPSPEGPLFEKNINQQLRALVIKKIEKEVESLEKAAEKAAKNHVADDGSKFIYDKKLEYFTSSQQKNLASWIQQVHLKRDKSDQELLRSSYQQSRAYLKQWPTQLQQALEQGSRMSTLDSKEQQAFLDKQKLFVCAINLKNINHYGLVVKEQCLTLDQLEGESGVACGPEALKKVKKWRESGDALDIINDSQLIKELYKETVGDQFDNDSLDANLNSIIKGPAAWSYFTAKALIAIVDATVIKHQKALSQLLGTSNSTPFNELFRQLLWVKKIALARLNYLKSLAQKKAAQGADELVFTLGNASQMPPALTLLWDETTFKPKEKHKSGFINKAGTNDIQAVECCLLSDGQVFYIRGPHWLIPETNEDPLSALAAGHVRVITEKITFNAPQSNGKNIVEAGSVEDALTALTKPESTVDLMPLKASAGFDTAFWQDSYHYQGGIGPNGETSAYSVDAGAQLLRLSTKAETELNTPLSSYQNLIKKRDIGGSGAISAQFTALQGQLSFSFWLPLEPENKTVKEEQVEKVKGHGIKLKYIDKNNKEIEYKAGELRVCIAGSVYGLAAASCQLSAKLAIGPSDVSEGFGIKGSTVGLLDANVYNGYALPGANLASAEAAGYAGEAAVSVDAFAGVEAGGTLGATVYWAPPAVKFVTQSNAPKVPKKLGSIDGKLSGSFGAGYHAEFRLLIQGGVIILVASAGLVVGPGCSGKVAINLDAYAADEFIGCLLGVLKQSHFRRLAIFGEADANGVNESFNELNDLMTLAVGLGLNLAQVLLMPVTVLADYKQQVLSKEYAPLLANSILDSEKQAVTQRWVMALPPETLSNLFTSLIQKQTKSRKDVNGVVIATADKDNESQVQAIVQIMQWLAADESVGEAANQRQWKETLIAMGKLPAGKKDHQVEWQTYQAQWLRLARFVKEFNDINTNELSKSFDDSSQKLCKNMVLTRYDESYQSGLLTGIKKPTQYFAYPIGLVQNPEVGQKVQVWLETESHCELVKKNETIINWSINDALS</sequence>
<dbReference type="EMBL" id="JAKNAX010000051">
    <property type="protein sequence ID" value="MDE1347755.1"/>
    <property type="molecule type" value="Genomic_DNA"/>
</dbReference>